<dbReference type="RefSeq" id="WP_050025370.1">
    <property type="nucleotide sequence ID" value="NZ_JNFH02000042.1"/>
</dbReference>
<reference evidence="8 9" key="1">
    <citation type="journal article" date="2015" name="Genome Announc.">
        <title>Draft genome sequence of a Halorubrum H3 strain isolated from the burlinskoye salt lake (Altai Krai, Russia).</title>
        <authorList>
            <person name="Rozanov A.S."/>
            <person name="Bryanskaya A.V."/>
            <person name="Malup T.K."/>
            <person name="Kotenko A.V."/>
            <person name="Peltek S.E."/>
        </authorList>
    </citation>
    <scope>NUCLEOTIDE SEQUENCE [LARGE SCALE GENOMIC DNA]</scope>
    <source>
        <strain evidence="8 9">H3</strain>
    </source>
</reference>
<dbReference type="FunFam" id="3.30.420.100:FF:000008">
    <property type="entry name" value="50S ribosomal protein L18"/>
    <property type="match status" value="1"/>
</dbReference>
<evidence type="ECO:0000256" key="6">
    <source>
        <dbReference type="ARBA" id="ARBA00035197"/>
    </source>
</evidence>
<dbReference type="GO" id="GO:0022625">
    <property type="term" value="C:cytosolic large ribosomal subunit"/>
    <property type="evidence" value="ECO:0007669"/>
    <property type="project" value="TreeGrafter"/>
</dbReference>
<dbReference type="GO" id="GO:0003735">
    <property type="term" value="F:structural constituent of ribosome"/>
    <property type="evidence" value="ECO:0007669"/>
    <property type="project" value="InterPro"/>
</dbReference>
<evidence type="ECO:0000313" key="8">
    <source>
        <dbReference type="EMBL" id="KDS91862.1"/>
    </source>
</evidence>
<dbReference type="Pfam" id="PF17144">
    <property type="entry name" value="Ribosomal_L5e"/>
    <property type="match status" value="2"/>
</dbReference>
<dbReference type="NCBIfam" id="NF006342">
    <property type="entry name" value="PRK08569.1"/>
    <property type="match status" value="1"/>
</dbReference>
<evidence type="ECO:0000256" key="4">
    <source>
        <dbReference type="ARBA" id="ARBA00022980"/>
    </source>
</evidence>
<evidence type="ECO:0000256" key="3">
    <source>
        <dbReference type="ARBA" id="ARBA00022884"/>
    </source>
</evidence>
<gene>
    <name evidence="7" type="primary">rpl18</name>
    <name evidence="8" type="ORF">FK85_17055</name>
</gene>
<sequence>MATGPRYKVPMRRRREVRTDYHQRLRLLKSGKPRLVARVSNAHVRAQLVTPGSDGDETHAAASSEELGEYGWDAPTGNLPSAYLTGYLAGARAVDAGLDEAVLDIGLNTATPGNKTFAVQEGAIDAGLEIPHNDDVLADWSRTRGEHIAAYAEQLDEPLYSGDFDAADVPEHFDDVLATIQEDHE</sequence>
<dbReference type="PRINTS" id="PR00058">
    <property type="entry name" value="RIBOSOMALL5"/>
</dbReference>
<dbReference type="CDD" id="cd00432">
    <property type="entry name" value="Ribosomal_L18_L5e"/>
    <property type="match status" value="1"/>
</dbReference>
<dbReference type="AlphaFoldDB" id="A0A081EWS4"/>
<comment type="subunit">
    <text evidence="7">Part of the 50S ribosomal subunit. Contacts the 5S and 23S rRNAs.</text>
</comment>
<protein>
    <recommendedName>
        <fullName evidence="6 7">Large ribosomal subunit protein uL18</fullName>
    </recommendedName>
</protein>
<dbReference type="Gene3D" id="3.30.420.100">
    <property type="match status" value="1"/>
</dbReference>
<dbReference type="EMBL" id="JNFH02000042">
    <property type="protein sequence ID" value="KDS91862.1"/>
    <property type="molecule type" value="Genomic_DNA"/>
</dbReference>
<dbReference type="GO" id="GO:0008097">
    <property type="term" value="F:5S rRNA binding"/>
    <property type="evidence" value="ECO:0007669"/>
    <property type="project" value="InterPro"/>
</dbReference>
<dbReference type="InterPro" id="IPR057268">
    <property type="entry name" value="Ribosomal_L18"/>
</dbReference>
<keyword evidence="4 7" id="KW-0689">Ribosomal protein</keyword>
<dbReference type="PANTHER" id="PTHR23410">
    <property type="entry name" value="RIBOSOMAL PROTEIN L5-RELATED"/>
    <property type="match status" value="1"/>
</dbReference>
<comment type="caution">
    <text evidence="8">The sequence shown here is derived from an EMBL/GenBank/DDBJ whole genome shotgun (WGS) entry which is preliminary data.</text>
</comment>
<dbReference type="OrthoDB" id="8644at2157"/>
<dbReference type="InterPro" id="IPR005485">
    <property type="entry name" value="Rbsml_uL18_euk_arch"/>
</dbReference>
<evidence type="ECO:0000256" key="2">
    <source>
        <dbReference type="ARBA" id="ARBA00022730"/>
    </source>
</evidence>
<accession>A0A081EWS4</accession>
<dbReference type="HAMAP" id="MF_01337_A">
    <property type="entry name" value="Ribosomal_uL18_A"/>
    <property type="match status" value="1"/>
</dbReference>
<comment type="similarity">
    <text evidence="1 7">Belongs to the universal ribosomal protein uL18 family.</text>
</comment>
<comment type="function">
    <text evidence="7">This is one of the proteins that bind and probably mediate the attachment of the 5S RNA into the large ribosomal subunit, where it forms part of the central protuberance.</text>
</comment>
<keyword evidence="2 7" id="KW-0699">rRNA-binding</keyword>
<evidence type="ECO:0000256" key="7">
    <source>
        <dbReference type="HAMAP-Rule" id="MF_01337"/>
    </source>
</evidence>
<dbReference type="PANTHER" id="PTHR23410:SF12">
    <property type="entry name" value="LARGE RIBOSOMAL SUBUNIT PROTEIN UL18"/>
    <property type="match status" value="1"/>
</dbReference>
<organism evidence="8 9">
    <name type="scientific">Halorubrum saccharovorum</name>
    <dbReference type="NCBI Taxonomy" id="2248"/>
    <lineage>
        <taxon>Archaea</taxon>
        <taxon>Methanobacteriati</taxon>
        <taxon>Methanobacteriota</taxon>
        <taxon>Stenosarchaea group</taxon>
        <taxon>Halobacteria</taxon>
        <taxon>Halobacteriales</taxon>
        <taxon>Haloferacaceae</taxon>
        <taxon>Halorubrum</taxon>
    </lineage>
</organism>
<evidence type="ECO:0000313" key="9">
    <source>
        <dbReference type="Proteomes" id="UP000053331"/>
    </source>
</evidence>
<evidence type="ECO:0000256" key="5">
    <source>
        <dbReference type="ARBA" id="ARBA00023274"/>
    </source>
</evidence>
<proteinExistence type="inferred from homology"/>
<dbReference type="GO" id="GO:0000027">
    <property type="term" value="P:ribosomal large subunit assembly"/>
    <property type="evidence" value="ECO:0007669"/>
    <property type="project" value="TreeGrafter"/>
</dbReference>
<keyword evidence="5 7" id="KW-0687">Ribonucleoprotein</keyword>
<name>A0A081EWS4_9EURY</name>
<evidence type="ECO:0000256" key="1">
    <source>
        <dbReference type="ARBA" id="ARBA00007116"/>
    </source>
</evidence>
<keyword evidence="9" id="KW-1185">Reference proteome</keyword>
<dbReference type="GO" id="GO:0006412">
    <property type="term" value="P:translation"/>
    <property type="evidence" value="ECO:0007669"/>
    <property type="project" value="UniProtKB-UniRule"/>
</dbReference>
<dbReference type="InterPro" id="IPR057267">
    <property type="entry name" value="Rbsml_uL18_arch"/>
</dbReference>
<dbReference type="SUPFAM" id="SSF53137">
    <property type="entry name" value="Translational machinery components"/>
    <property type="match status" value="1"/>
</dbReference>
<dbReference type="Proteomes" id="UP000053331">
    <property type="component" value="Unassembled WGS sequence"/>
</dbReference>
<keyword evidence="3 7" id="KW-0694">RNA-binding</keyword>